<reference evidence="1" key="1">
    <citation type="submission" date="2021-04" db="EMBL/GenBank/DDBJ databases">
        <title>Luteolibacter sp. 32A isolated from the skin of an Anderson's salamander (Ambystoma andersonii).</title>
        <authorList>
            <person name="Spergser J."/>
            <person name="Busse H.-J."/>
        </authorList>
    </citation>
    <scope>NUCLEOTIDE SEQUENCE</scope>
    <source>
        <strain evidence="1">32A</strain>
    </source>
</reference>
<dbReference type="EMBL" id="CP073100">
    <property type="protein sequence ID" value="QUE50075.1"/>
    <property type="molecule type" value="Genomic_DNA"/>
</dbReference>
<keyword evidence="2" id="KW-1185">Reference proteome</keyword>
<evidence type="ECO:0000313" key="1">
    <source>
        <dbReference type="EMBL" id="QUE50075.1"/>
    </source>
</evidence>
<dbReference type="KEGG" id="lamb:KBB96_14510"/>
<sequence length="633" mass="67865">MLWLTVPLAIWWGARVPAPGISGSRGSEAPPAPVRPLPTSEAFAAIERGLETADAVGLAARLQASLKLPPGMERDHAWELICARWAEVDPRGGLAFLSKAKEPYDPTLRVLLLKEWALADLDAAWTYLANHPTPEGEADVQWVADALLLEDPALFVQWVWRAPEQISGADAGNPAWLAVARTKPEELQAIAIKILASSPGSSTSSPKWNQTTATLFTLLGTARAERDSQAVFTWADTLPDPYRAQALKGALVTLARSSPAAALERLDALCKGKSNEWLRTAFHSFGDHDNVNGISVLTALGRDDPRVVAGLARKYPALESSSALVEVFGSALGTGKISALEAYRSLTAVDSDSGTITLNVLPRIWESLPPEQFGKTAAVLAKEAESEARAEAMGGLLQAWAKTSPDLALKFAGSLEDQDLRLAFYQKLIGTPWGTFSPANLASVPGRDRAAVIAASLEDPKQWGLSDDHFTMRPRIEDLGPEVAALPPSPEATDAAQRLMAIWSQTDPNAALAWANHFKDPAMRATCTADAIQGWARQDSNGAALWLDTQPPGQVRDAATLPLVRQLKESEPDVAWEWAGAISNETLRSQARREAFAAWATTDPDAAAAALDSAINLSEADLVALRQTLLPSP</sequence>
<dbReference type="RefSeq" id="WP_211630164.1">
    <property type="nucleotide sequence ID" value="NZ_CP073100.1"/>
</dbReference>
<proteinExistence type="predicted"/>
<gene>
    <name evidence="1" type="ORF">KBB96_14510</name>
</gene>
<dbReference type="Proteomes" id="UP000676169">
    <property type="component" value="Chromosome"/>
</dbReference>
<evidence type="ECO:0000313" key="2">
    <source>
        <dbReference type="Proteomes" id="UP000676169"/>
    </source>
</evidence>
<accession>A0A975G795</accession>
<protein>
    <submittedName>
        <fullName evidence="1">Uncharacterized protein</fullName>
    </submittedName>
</protein>
<name>A0A975G795_9BACT</name>
<dbReference type="AlphaFoldDB" id="A0A975G795"/>
<organism evidence="1 2">
    <name type="scientific">Luteolibacter ambystomatis</name>
    <dbReference type="NCBI Taxonomy" id="2824561"/>
    <lineage>
        <taxon>Bacteria</taxon>
        <taxon>Pseudomonadati</taxon>
        <taxon>Verrucomicrobiota</taxon>
        <taxon>Verrucomicrobiia</taxon>
        <taxon>Verrucomicrobiales</taxon>
        <taxon>Verrucomicrobiaceae</taxon>
        <taxon>Luteolibacter</taxon>
    </lineage>
</organism>